<keyword evidence="2" id="KW-0732">Signal</keyword>
<dbReference type="InterPro" id="IPR048031">
    <property type="entry name" value="ScyD/ScyE-like"/>
</dbReference>
<sequence>MSRSRRTILTAGAALAVVMAGASGPGGAQASHSPGSGGPPQTVVDLEGPRGVDALGHGRTLVTEADGTFSMVVERRGEEPYTAELGRLRTDFAPAVAFGRGGTVYLLTGSAAPPEQAAMDKLSGEEPQRVPSAGATLFRWRLGWARPRPVADIGAYQQTDPDPADLEDAPEESNPFGLAALRSGAVLVADAAGNDLLRVRRNGEVETVARLLPRTVEVPAGLPDVPPEEGGPLPPAGTPLPSEGVATSVTVGPDGAWYVGELRGFPATPGTSQVWRVEPGSTDATCDPSHPRRGACTRFADGLTSVVDLGASRRHLYAAELSEQSWLQVELGVPGAEVGAVTRWDRRGAPAGELAPGELVLPGGVDADHGVYVTGPVFGPGALLRFG</sequence>
<protein>
    <submittedName>
        <fullName evidence="3">Virginiamycin B lyase</fullName>
        <ecNumber evidence="3">4.2.99.-</ecNumber>
    </submittedName>
</protein>
<dbReference type="EC" id="4.2.99.-" evidence="3"/>
<keyword evidence="3" id="KW-0456">Lyase</keyword>
<evidence type="ECO:0000256" key="2">
    <source>
        <dbReference type="SAM" id="SignalP"/>
    </source>
</evidence>
<reference evidence="3 4" key="1">
    <citation type="submission" date="2021-05" db="EMBL/GenBank/DDBJ databases">
        <title>Complete genome of Nocardioides aquaticus KCTC 9944T isolated from meromictic and hypersaline Ekho Lake, Antarctica.</title>
        <authorList>
            <person name="Hwang K."/>
            <person name="Kim K.M."/>
            <person name="Choe H."/>
        </authorList>
    </citation>
    <scope>NUCLEOTIDE SEQUENCE [LARGE SCALE GENOMIC DNA]</scope>
    <source>
        <strain evidence="3 4">KCTC 9944</strain>
    </source>
</reference>
<dbReference type="Proteomes" id="UP000679307">
    <property type="component" value="Chromosome"/>
</dbReference>
<evidence type="ECO:0000313" key="3">
    <source>
        <dbReference type="EMBL" id="QVT81380.1"/>
    </source>
</evidence>
<dbReference type="InterPro" id="IPR006311">
    <property type="entry name" value="TAT_signal"/>
</dbReference>
<feature type="signal peptide" evidence="2">
    <location>
        <begin position="1"/>
        <end position="30"/>
    </location>
</feature>
<accession>A0ABX8ENH6</accession>
<dbReference type="RefSeq" id="WP_214056762.1">
    <property type="nucleotide sequence ID" value="NZ_BAAAHS010000069.1"/>
</dbReference>
<dbReference type="EMBL" id="CP075371">
    <property type="protein sequence ID" value="QVT81380.1"/>
    <property type="molecule type" value="Genomic_DNA"/>
</dbReference>
<feature type="region of interest" description="Disordered" evidence="1">
    <location>
        <begin position="23"/>
        <end position="42"/>
    </location>
</feature>
<feature type="chain" id="PRO_5046091558" evidence="2">
    <location>
        <begin position="31"/>
        <end position="387"/>
    </location>
</feature>
<evidence type="ECO:0000313" key="4">
    <source>
        <dbReference type="Proteomes" id="UP000679307"/>
    </source>
</evidence>
<keyword evidence="4" id="KW-1185">Reference proteome</keyword>
<evidence type="ECO:0000256" key="1">
    <source>
        <dbReference type="SAM" id="MobiDB-lite"/>
    </source>
</evidence>
<proteinExistence type="predicted"/>
<dbReference type="GO" id="GO:0016829">
    <property type="term" value="F:lyase activity"/>
    <property type="evidence" value="ECO:0007669"/>
    <property type="project" value="UniProtKB-KW"/>
</dbReference>
<gene>
    <name evidence="3" type="primary">vgb</name>
    <name evidence="3" type="ORF">ENKNEFLB_03789</name>
</gene>
<dbReference type="PROSITE" id="PS51318">
    <property type="entry name" value="TAT"/>
    <property type="match status" value="1"/>
</dbReference>
<feature type="compositionally biased region" description="Low complexity" evidence="1">
    <location>
        <begin position="23"/>
        <end position="34"/>
    </location>
</feature>
<dbReference type="SUPFAM" id="SSF63829">
    <property type="entry name" value="Calcium-dependent phosphotriesterase"/>
    <property type="match status" value="2"/>
</dbReference>
<organism evidence="3 4">
    <name type="scientific">Nocardioides aquaticus</name>
    <dbReference type="NCBI Taxonomy" id="160826"/>
    <lineage>
        <taxon>Bacteria</taxon>
        <taxon>Bacillati</taxon>
        <taxon>Actinomycetota</taxon>
        <taxon>Actinomycetes</taxon>
        <taxon>Propionibacteriales</taxon>
        <taxon>Nocardioidaceae</taxon>
        <taxon>Nocardioides</taxon>
    </lineage>
</organism>
<name>A0ABX8ENH6_9ACTN</name>
<dbReference type="NCBIfam" id="NF033206">
    <property type="entry name" value="ScyE_fam"/>
    <property type="match status" value="1"/>
</dbReference>